<evidence type="ECO:0000313" key="6">
    <source>
        <dbReference type="EMBL" id="MBI1682322.1"/>
    </source>
</evidence>
<keyword evidence="7" id="KW-1185">Reference proteome</keyword>
<feature type="region of interest" description="Disordered" evidence="4">
    <location>
        <begin position="556"/>
        <end position="622"/>
    </location>
</feature>
<feature type="compositionally biased region" description="Low complexity" evidence="4">
    <location>
        <begin position="558"/>
        <end position="567"/>
    </location>
</feature>
<dbReference type="PANTHER" id="PTHR47234">
    <property type="match status" value="1"/>
</dbReference>
<organism evidence="6 7">
    <name type="scientific">Caulobacter hibisci</name>
    <dbReference type="NCBI Taxonomy" id="2035993"/>
    <lineage>
        <taxon>Bacteria</taxon>
        <taxon>Pseudomonadati</taxon>
        <taxon>Pseudomonadota</taxon>
        <taxon>Alphaproteobacteria</taxon>
        <taxon>Caulobacterales</taxon>
        <taxon>Caulobacteraceae</taxon>
        <taxon>Caulobacter</taxon>
    </lineage>
</organism>
<keyword evidence="3" id="KW-0998">Cell outer membrane</keyword>
<keyword evidence="6" id="KW-0675">Receptor</keyword>
<keyword evidence="5" id="KW-0732">Signal</keyword>
<keyword evidence="2" id="KW-0472">Membrane</keyword>
<comment type="caution">
    <text evidence="6">The sequence shown here is derived from an EMBL/GenBank/DDBJ whole genome shotgun (WGS) entry which is preliminary data.</text>
</comment>
<name>A0ABS0SRT1_9CAUL</name>
<sequence length="782" mass="82441">MAVASLVILAAMAAPAADTAATPTDVSGVVVSAAKRGEALGGQAPLVAYDPLQIQAFGAATVDELIELLEAQTTSARGGSPVFLINGRRISGFQELRGLPTEAIEQFQILPEQTALSYGYSADQRVVNIILRERFRSLSEQVDAERPEGGGRTVGTSRTNALRIQGGNRWSLGLDLKNQSALYEDERDIDRSETGETTAGRTLAPRIRQAQLQGVMKRDLTDKVGLTVSGGLKSVDEVSRLGDGADGLSATLQKQTKTTTADLGALADGFLGAWAWTGSLAYQRIDTDSATDRETSADPTRASSVAQSVKGDLVTNGALLSLPAGSLRVSLKAGGEHSSLESQSIDLTKREVSRDQGSVQASVDLPLTAAGDGLGDRIGAVSANFNLAAAQVSDFGTLRTLGAGLNWTPVEKLVFTGDYTTKTTAPTLSQLNDPDETTPNVAVFDYLTGKTVSVTQRSGGNADLEAPENRILHFGVNWTPTSKHALQMNLNWTRTEVLDGITSLTGVTAGLEDALPERFTRALDGTLTSIDTRPINIAREVKEEVAWGFTFSQAFGKPMQFPPRQGFGPPGGGPPDGGPPPGEGGGPPPGDGGGPPPGMGGPGGPPGGGPGGRRPAANIRPGQGMLNVSLTHTWRLKDEVTVRDGSPVLDLLDGDSISGSGGEPEHEVKLQVGASRRGVGGFVNAKWESGTVTKGEGTTPDYRFGDLATVNLRLFADLSQRREWVQKQPWLRGVRVTAEVTNLFDARTRVTSSDGSLPLTYQPDYLDPLGRVFRVGVRKIMF</sequence>
<dbReference type="RefSeq" id="WP_198574278.1">
    <property type="nucleotide sequence ID" value="NZ_JADWOX010000001.1"/>
</dbReference>
<evidence type="ECO:0000256" key="4">
    <source>
        <dbReference type="SAM" id="MobiDB-lite"/>
    </source>
</evidence>
<feature type="compositionally biased region" description="Pro residues" evidence="4">
    <location>
        <begin position="571"/>
        <end position="608"/>
    </location>
</feature>
<feature type="chain" id="PRO_5047367373" evidence="5">
    <location>
        <begin position="17"/>
        <end position="782"/>
    </location>
</feature>
<evidence type="ECO:0000256" key="2">
    <source>
        <dbReference type="ARBA" id="ARBA00023136"/>
    </source>
</evidence>
<evidence type="ECO:0000256" key="5">
    <source>
        <dbReference type="SAM" id="SignalP"/>
    </source>
</evidence>
<dbReference type="PANTHER" id="PTHR47234:SF1">
    <property type="entry name" value="TONB-DEPENDENT RECEPTOR"/>
    <property type="match status" value="1"/>
</dbReference>
<gene>
    <name evidence="6" type="ORF">I4Q42_01425</name>
</gene>
<dbReference type="Proteomes" id="UP000639859">
    <property type="component" value="Unassembled WGS sequence"/>
</dbReference>
<dbReference type="Gene3D" id="2.40.170.20">
    <property type="entry name" value="TonB-dependent receptor, beta-barrel domain"/>
    <property type="match status" value="2"/>
</dbReference>
<feature type="signal peptide" evidence="5">
    <location>
        <begin position="1"/>
        <end position="16"/>
    </location>
</feature>
<dbReference type="SUPFAM" id="SSF56935">
    <property type="entry name" value="Porins"/>
    <property type="match status" value="1"/>
</dbReference>
<reference evidence="6 7" key="1">
    <citation type="submission" date="2020-11" db="EMBL/GenBank/DDBJ databases">
        <title>genome sequence of strain KACC 18849.</title>
        <authorList>
            <person name="Gao J."/>
            <person name="Zhang X."/>
        </authorList>
    </citation>
    <scope>NUCLEOTIDE SEQUENCE [LARGE SCALE GENOMIC DNA]</scope>
    <source>
        <strain evidence="6 7">KACC 18849</strain>
    </source>
</reference>
<evidence type="ECO:0000313" key="7">
    <source>
        <dbReference type="Proteomes" id="UP000639859"/>
    </source>
</evidence>
<evidence type="ECO:0000256" key="3">
    <source>
        <dbReference type="ARBA" id="ARBA00023237"/>
    </source>
</evidence>
<proteinExistence type="predicted"/>
<comment type="subcellular location">
    <subcellularLocation>
        <location evidence="1">Cell outer membrane</location>
    </subcellularLocation>
</comment>
<evidence type="ECO:0000256" key="1">
    <source>
        <dbReference type="ARBA" id="ARBA00004442"/>
    </source>
</evidence>
<accession>A0ABS0SRT1</accession>
<protein>
    <submittedName>
        <fullName evidence="6">TonB-dependent receptor</fullName>
    </submittedName>
</protein>
<dbReference type="InterPro" id="IPR036942">
    <property type="entry name" value="Beta-barrel_TonB_sf"/>
</dbReference>
<dbReference type="EMBL" id="JADWOX010000001">
    <property type="protein sequence ID" value="MBI1682322.1"/>
    <property type="molecule type" value="Genomic_DNA"/>
</dbReference>